<dbReference type="EMBL" id="JAWLUM010000005">
    <property type="protein sequence ID" value="MDV7136731.1"/>
    <property type="molecule type" value="Genomic_DNA"/>
</dbReference>
<evidence type="ECO:0000313" key="1">
    <source>
        <dbReference type="EMBL" id="MDV7136731.1"/>
    </source>
</evidence>
<comment type="caution">
    <text evidence="1">The sequence shown here is derived from an EMBL/GenBank/DDBJ whole genome shotgun (WGS) entry which is preliminary data.</text>
</comment>
<organism evidence="1 2">
    <name type="scientific">Williamsia marianensis</name>
    <dbReference type="NCBI Taxonomy" id="85044"/>
    <lineage>
        <taxon>Bacteria</taxon>
        <taxon>Bacillati</taxon>
        <taxon>Actinomycetota</taxon>
        <taxon>Actinomycetes</taxon>
        <taxon>Mycobacteriales</taxon>
        <taxon>Nocardiaceae</taxon>
        <taxon>Williamsia</taxon>
    </lineage>
</organism>
<reference evidence="1 2" key="1">
    <citation type="submission" date="2023-10" db="EMBL/GenBank/DDBJ databases">
        <title>Development of a sustainable strategy for remediation of hydrocarbon-contaminated territories based on the waste exchange concept.</title>
        <authorList>
            <person name="Krivoruchko A."/>
        </authorList>
    </citation>
    <scope>NUCLEOTIDE SEQUENCE [LARGE SCALE GENOMIC DNA]</scope>
    <source>
        <strain evidence="1 2">IEGM 1236</strain>
    </source>
</reference>
<protein>
    <submittedName>
        <fullName evidence="1">Uncharacterized protein</fullName>
    </submittedName>
</protein>
<proteinExistence type="predicted"/>
<sequence length="195" mass="21132">MTTSAQSFQALIQARADVAACHKALRRAKEHCVAKVADSLPSRIDANGEEFARSQPDTTIDLGVENVQLLRQGLAALAAKFSDDLRTTWAQLSWTYHKNEVVKSSLNDYFSGQRIDEICAVLASFGYEAGRLQTPAVTTDALFDAADPALSAAMESVSEAETALTEAEQVHKQECVKELWAGKPVTYSGRPRNGG</sequence>
<dbReference type="Proteomes" id="UP001185792">
    <property type="component" value="Unassembled WGS sequence"/>
</dbReference>
<gene>
    <name evidence="1" type="ORF">R4198_23810</name>
</gene>
<keyword evidence="2" id="KW-1185">Reference proteome</keyword>
<dbReference type="RefSeq" id="WP_317714706.1">
    <property type="nucleotide sequence ID" value="NZ_JAWLUM010000005.1"/>
</dbReference>
<name>A0ABU4F172_WILMA</name>
<evidence type="ECO:0000313" key="2">
    <source>
        <dbReference type="Proteomes" id="UP001185792"/>
    </source>
</evidence>
<accession>A0ABU4F172</accession>